<feature type="compositionally biased region" description="Basic and acidic residues" evidence="1">
    <location>
        <begin position="75"/>
        <end position="90"/>
    </location>
</feature>
<sequence>MDSSTKIEDDLYTREKRKPDPEPEPEPEPEPVVLGINNRVISERYKQTKASPQVTEVTSRVDSFEGNTTGESDAEINRESDVEISNRESDVEISNTESDVEISSDSDSENGYRQKVSRSRNPFSTYIKAASAAYQKVMGFTSRQQVDPFAQNMAKYKAVKDGWSELTTYSKLRTIEEINQIKKSGNYRRFLNRLLLPENRAFYLDIDIFPPYGDLPYDDFVNDYGLTPLGIFTVIRIIDTMRGDVNPPEFDVFFQTINHRDIIDGLFLAIRYINNPNPETNPVPDHTLQMYIYMTLQSFHPLQVIEDPSFDRDDFNDFLRTPLDFQTVDAIDGAPPPGGPPDPEPVLAVGAFTPYNEIFHVSRCYDKTELGYQDSRLYVSYLDRTVDPLSLIGGRTTNDIIPLDLIYTNAFQFNYDFTYLKQHFMKKIVYYTCAIVIGLRSSNPVVTGNLDYIIGMIEMYNDLYFILRGLTETSGLLTYKLDDFTLTKMYLFFIFIDQKVIERNEPIGIGIISRRIIETFFNLLFRDNPQNINLCRSSIRCIDFIQNTMELNGPDIDNINSIDCMTLPPDLQAEINRPHYLIDQKALDILKTPLYSSYFVTAKNIDNDTTINDSKEILCDCNSLLKFQCLLAFVHAYVAHNALPRLSPPGTPMSLGPDHDPPNPDDDPRNFNRYLMRLYESGQLMINDDFWPHIEEIFGSYVLVGIEGEEARAAREEEENGEQMVRGGRGKSRRRIKMSKRNKPIKIYTKNKNNKKTKTRKLKGKKRTRKLKGKKRTLKKRRNKTNKRHK</sequence>
<proteinExistence type="predicted"/>
<evidence type="ECO:0000313" key="2">
    <source>
        <dbReference type="EMBL" id="QHT21431.1"/>
    </source>
</evidence>
<feature type="region of interest" description="Disordered" evidence="1">
    <location>
        <begin position="714"/>
        <end position="790"/>
    </location>
</feature>
<feature type="compositionally biased region" description="Acidic residues" evidence="1">
    <location>
        <begin position="98"/>
        <end position="108"/>
    </location>
</feature>
<accession>A0A6C0DYI1</accession>
<feature type="region of interest" description="Disordered" evidence="1">
    <location>
        <begin position="649"/>
        <end position="669"/>
    </location>
</feature>
<feature type="compositionally biased region" description="Basic and acidic residues" evidence="1">
    <location>
        <begin position="657"/>
        <end position="669"/>
    </location>
</feature>
<feature type="region of interest" description="Disordered" evidence="1">
    <location>
        <begin position="1"/>
        <end position="117"/>
    </location>
</feature>
<protein>
    <submittedName>
        <fullName evidence="2">Uncharacterized protein</fullName>
    </submittedName>
</protein>
<dbReference type="EMBL" id="MN739691">
    <property type="protein sequence ID" value="QHT21431.1"/>
    <property type="molecule type" value="Genomic_DNA"/>
</dbReference>
<feature type="compositionally biased region" description="Basic residues" evidence="1">
    <location>
        <begin position="728"/>
        <end position="744"/>
    </location>
</feature>
<feature type="compositionally biased region" description="Basic and acidic residues" evidence="1">
    <location>
        <begin position="1"/>
        <end position="21"/>
    </location>
</feature>
<reference evidence="2" key="1">
    <citation type="journal article" date="2020" name="Nature">
        <title>Giant virus diversity and host interactions through global metagenomics.</title>
        <authorList>
            <person name="Schulz F."/>
            <person name="Roux S."/>
            <person name="Paez-Espino D."/>
            <person name="Jungbluth S."/>
            <person name="Walsh D.A."/>
            <person name="Denef V.J."/>
            <person name="McMahon K.D."/>
            <person name="Konstantinidis K.T."/>
            <person name="Eloe-Fadrosh E.A."/>
            <person name="Kyrpides N.C."/>
            <person name="Woyke T."/>
        </authorList>
    </citation>
    <scope>NUCLEOTIDE SEQUENCE</scope>
    <source>
        <strain evidence="2">GVMAG-M-3300023174-92</strain>
    </source>
</reference>
<dbReference type="AlphaFoldDB" id="A0A6C0DYI1"/>
<organism evidence="2">
    <name type="scientific">viral metagenome</name>
    <dbReference type="NCBI Taxonomy" id="1070528"/>
    <lineage>
        <taxon>unclassified sequences</taxon>
        <taxon>metagenomes</taxon>
        <taxon>organismal metagenomes</taxon>
    </lineage>
</organism>
<name>A0A6C0DYI1_9ZZZZ</name>
<feature type="compositionally biased region" description="Polar residues" evidence="1">
    <location>
        <begin position="48"/>
        <end position="71"/>
    </location>
</feature>
<feature type="compositionally biased region" description="Basic residues" evidence="1">
    <location>
        <begin position="752"/>
        <end position="790"/>
    </location>
</feature>
<evidence type="ECO:0000256" key="1">
    <source>
        <dbReference type="SAM" id="MobiDB-lite"/>
    </source>
</evidence>